<dbReference type="PANTHER" id="PTHR33021">
    <property type="entry name" value="BLUE COPPER PROTEIN"/>
    <property type="match status" value="1"/>
</dbReference>
<dbReference type="Pfam" id="PF02298">
    <property type="entry name" value="Cu_bind_like"/>
    <property type="match status" value="1"/>
</dbReference>
<keyword evidence="1" id="KW-0479">Metal-binding</keyword>
<keyword evidence="2" id="KW-0186">Copper</keyword>
<dbReference type="InterPro" id="IPR008972">
    <property type="entry name" value="Cupredoxin"/>
</dbReference>
<evidence type="ECO:0000256" key="2">
    <source>
        <dbReference type="ARBA" id="ARBA00023008"/>
    </source>
</evidence>
<sequence>MAQARGSAIVATLLLLCVLLVCKNVDATNYTVGDAGGWRFNVKDWPNGKSFKAGDVLVFNYLPLFHNVVVVDKNGYDTCKAPNDAKKFQTGKDSITLVKGENYFICAFLFHCNLGMKIAINAS</sequence>
<evidence type="ECO:0000256" key="4">
    <source>
        <dbReference type="ARBA" id="ARBA00071970"/>
    </source>
</evidence>
<dbReference type="EMBL" id="OIVN01006152">
    <property type="protein sequence ID" value="SPD26324.1"/>
    <property type="molecule type" value="Genomic_DNA"/>
</dbReference>
<evidence type="ECO:0000256" key="1">
    <source>
        <dbReference type="ARBA" id="ARBA00022723"/>
    </source>
</evidence>
<dbReference type="Gene3D" id="2.60.40.420">
    <property type="entry name" value="Cupredoxins - blue copper proteins"/>
    <property type="match status" value="1"/>
</dbReference>
<evidence type="ECO:0000256" key="6">
    <source>
        <dbReference type="SAM" id="SignalP"/>
    </source>
</evidence>
<evidence type="ECO:0000256" key="3">
    <source>
        <dbReference type="ARBA" id="ARBA00023157"/>
    </source>
</evidence>
<protein>
    <recommendedName>
        <fullName evidence="4">Basic blue protein</fullName>
    </recommendedName>
    <alternativeName>
        <fullName evidence="5">Plantacyanin</fullName>
    </alternativeName>
</protein>
<dbReference type="InterPro" id="IPR003245">
    <property type="entry name" value="Phytocyanin_dom"/>
</dbReference>
<dbReference type="CDD" id="cd11013">
    <property type="entry name" value="Plantacyanin"/>
    <property type="match status" value="1"/>
</dbReference>
<name>A0A2N9IPX4_FAGSY</name>
<feature type="chain" id="PRO_5014892948" description="Basic blue protein" evidence="6">
    <location>
        <begin position="28"/>
        <end position="123"/>
    </location>
</feature>
<evidence type="ECO:0000259" key="7">
    <source>
        <dbReference type="PROSITE" id="PS51485"/>
    </source>
</evidence>
<dbReference type="GO" id="GO:0005886">
    <property type="term" value="C:plasma membrane"/>
    <property type="evidence" value="ECO:0007669"/>
    <property type="project" value="TreeGrafter"/>
</dbReference>
<accession>A0A2N9IPX4</accession>
<gene>
    <name evidence="8" type="ORF">FSB_LOCUS54206</name>
</gene>
<dbReference type="PROSITE" id="PS51485">
    <property type="entry name" value="PHYTOCYANIN"/>
    <property type="match status" value="1"/>
</dbReference>
<dbReference type="AlphaFoldDB" id="A0A2N9IPX4"/>
<proteinExistence type="predicted"/>
<reference evidence="8" key="1">
    <citation type="submission" date="2018-02" db="EMBL/GenBank/DDBJ databases">
        <authorList>
            <person name="Cohen D.B."/>
            <person name="Kent A.D."/>
        </authorList>
    </citation>
    <scope>NUCLEOTIDE SEQUENCE</scope>
</reference>
<dbReference type="PANTHER" id="PTHR33021:SF341">
    <property type="entry name" value="BASIC BLUE PROTEIN-LIKE"/>
    <property type="match status" value="1"/>
</dbReference>
<keyword evidence="6" id="KW-0732">Signal</keyword>
<feature type="domain" description="Phytocyanin" evidence="7">
    <location>
        <begin position="28"/>
        <end position="123"/>
    </location>
</feature>
<feature type="signal peptide" evidence="6">
    <location>
        <begin position="1"/>
        <end position="27"/>
    </location>
</feature>
<evidence type="ECO:0000256" key="5">
    <source>
        <dbReference type="ARBA" id="ARBA00082491"/>
    </source>
</evidence>
<dbReference type="InterPro" id="IPR041844">
    <property type="entry name" value="Plantacyanin"/>
</dbReference>
<dbReference type="GO" id="GO:0009055">
    <property type="term" value="F:electron transfer activity"/>
    <property type="evidence" value="ECO:0007669"/>
    <property type="project" value="InterPro"/>
</dbReference>
<dbReference type="SUPFAM" id="SSF49503">
    <property type="entry name" value="Cupredoxins"/>
    <property type="match status" value="1"/>
</dbReference>
<dbReference type="InterPro" id="IPR039391">
    <property type="entry name" value="Phytocyanin-like"/>
</dbReference>
<keyword evidence="3" id="KW-1015">Disulfide bond</keyword>
<evidence type="ECO:0000313" key="8">
    <source>
        <dbReference type="EMBL" id="SPD26324.1"/>
    </source>
</evidence>
<organism evidence="8">
    <name type="scientific">Fagus sylvatica</name>
    <name type="common">Beechnut</name>
    <dbReference type="NCBI Taxonomy" id="28930"/>
    <lineage>
        <taxon>Eukaryota</taxon>
        <taxon>Viridiplantae</taxon>
        <taxon>Streptophyta</taxon>
        <taxon>Embryophyta</taxon>
        <taxon>Tracheophyta</taxon>
        <taxon>Spermatophyta</taxon>
        <taxon>Magnoliopsida</taxon>
        <taxon>eudicotyledons</taxon>
        <taxon>Gunneridae</taxon>
        <taxon>Pentapetalae</taxon>
        <taxon>rosids</taxon>
        <taxon>fabids</taxon>
        <taxon>Fagales</taxon>
        <taxon>Fagaceae</taxon>
        <taxon>Fagus</taxon>
    </lineage>
</organism>
<dbReference type="GO" id="GO:0046872">
    <property type="term" value="F:metal ion binding"/>
    <property type="evidence" value="ECO:0007669"/>
    <property type="project" value="UniProtKB-KW"/>
</dbReference>
<dbReference type="FunFam" id="2.60.40.420:FF:000013">
    <property type="entry name" value="basic blue protein-like"/>
    <property type="match status" value="1"/>
</dbReference>